<dbReference type="AlphaFoldDB" id="A0A645G280"/>
<protein>
    <recommendedName>
        <fullName evidence="1">Ribosome maturation factor RimP C-terminal domain-containing protein</fullName>
    </recommendedName>
</protein>
<dbReference type="EMBL" id="VSSQ01065499">
    <property type="protein sequence ID" value="MPN18213.1"/>
    <property type="molecule type" value="Genomic_DNA"/>
</dbReference>
<name>A0A645G280_9ZZZZ</name>
<comment type="caution">
    <text evidence="2">The sequence shown here is derived from an EMBL/GenBank/DDBJ whole genome shotgun (WGS) entry which is preliminary data.</text>
</comment>
<reference evidence="2" key="1">
    <citation type="submission" date="2019-08" db="EMBL/GenBank/DDBJ databases">
        <authorList>
            <person name="Kucharzyk K."/>
            <person name="Murdoch R.W."/>
            <person name="Higgins S."/>
            <person name="Loffler F."/>
        </authorList>
    </citation>
    <scope>NUCLEOTIDE SEQUENCE</scope>
</reference>
<dbReference type="Pfam" id="PF17384">
    <property type="entry name" value="DUF150_C"/>
    <property type="match status" value="1"/>
</dbReference>
<sequence length="45" mass="5038">MNGSKQFEGELVGLTEENNIKVIIDGNEVEFSKKEVALVRLAIKF</sequence>
<accession>A0A645G280</accession>
<dbReference type="Gene3D" id="2.30.30.180">
    <property type="entry name" value="Ribosome maturation factor RimP, C-terminal domain"/>
    <property type="match status" value="1"/>
</dbReference>
<dbReference type="InterPro" id="IPR028998">
    <property type="entry name" value="RimP_C"/>
</dbReference>
<proteinExistence type="predicted"/>
<evidence type="ECO:0000259" key="1">
    <source>
        <dbReference type="Pfam" id="PF17384"/>
    </source>
</evidence>
<evidence type="ECO:0000313" key="2">
    <source>
        <dbReference type="EMBL" id="MPN18213.1"/>
    </source>
</evidence>
<organism evidence="2">
    <name type="scientific">bioreactor metagenome</name>
    <dbReference type="NCBI Taxonomy" id="1076179"/>
    <lineage>
        <taxon>unclassified sequences</taxon>
        <taxon>metagenomes</taxon>
        <taxon>ecological metagenomes</taxon>
    </lineage>
</organism>
<feature type="domain" description="Ribosome maturation factor RimP C-terminal" evidence="1">
    <location>
        <begin position="2"/>
        <end position="45"/>
    </location>
</feature>
<gene>
    <name evidence="2" type="ORF">SDC9_165572</name>
</gene>
<dbReference type="InterPro" id="IPR036847">
    <property type="entry name" value="RimP_C_sf"/>
</dbReference>
<dbReference type="SUPFAM" id="SSF74942">
    <property type="entry name" value="YhbC-like, C-terminal domain"/>
    <property type="match status" value="1"/>
</dbReference>